<dbReference type="eggNOG" id="COG0732">
    <property type="taxonomic scope" value="Bacteria"/>
</dbReference>
<dbReference type="InterPro" id="IPR044946">
    <property type="entry name" value="Restrct_endonuc_typeI_TRD_sf"/>
</dbReference>
<dbReference type="GO" id="GO:0003677">
    <property type="term" value="F:DNA binding"/>
    <property type="evidence" value="ECO:0007669"/>
    <property type="project" value="UniProtKB-KW"/>
</dbReference>
<evidence type="ECO:0000313" key="3">
    <source>
        <dbReference type="EMBL" id="AGH45836.1"/>
    </source>
</evidence>
<proteinExistence type="predicted"/>
<dbReference type="InterPro" id="IPR051212">
    <property type="entry name" value="Type-I_RE_S_subunit"/>
</dbReference>
<evidence type="ECO:0000313" key="4">
    <source>
        <dbReference type="Proteomes" id="UP000011864"/>
    </source>
</evidence>
<dbReference type="Proteomes" id="UP000011864">
    <property type="component" value="Chromosome"/>
</dbReference>
<dbReference type="AlphaFoldDB" id="M4RQG6"/>
<sequence length="171" mass="19625">MSVENLITEHLDIWTSAIKTKSAAGRGSSKKLELVGVKKLRELILELAVRGKLVPQDPNDEPASELLKKIEVEKTRLIKEGKIKKQKPLPPITDEEKTFELPKGWEWQRWNNLALKIGDIDHKMPSEELTGYPYVSPRDFYPNNVIKFENAKKISREDFEKLAAKNSTSTW</sequence>
<dbReference type="Gene3D" id="3.90.220.20">
    <property type="entry name" value="DNA methylase specificity domains"/>
    <property type="match status" value="1"/>
</dbReference>
<evidence type="ECO:0000256" key="1">
    <source>
        <dbReference type="ARBA" id="ARBA00022747"/>
    </source>
</evidence>
<dbReference type="KEGG" id="gps:C427_3728"/>
<dbReference type="STRING" id="1129794.C427_3728"/>
<dbReference type="PATRIC" id="fig|1129794.4.peg.3712"/>
<organism evidence="3 4">
    <name type="scientific">Paraglaciecola psychrophila 170</name>
    <dbReference type="NCBI Taxonomy" id="1129794"/>
    <lineage>
        <taxon>Bacteria</taxon>
        <taxon>Pseudomonadati</taxon>
        <taxon>Pseudomonadota</taxon>
        <taxon>Gammaproteobacteria</taxon>
        <taxon>Alteromonadales</taxon>
        <taxon>Alteromonadaceae</taxon>
        <taxon>Paraglaciecola</taxon>
    </lineage>
</organism>
<dbReference type="EMBL" id="CP003837">
    <property type="protein sequence ID" value="AGH45836.1"/>
    <property type="molecule type" value="Genomic_DNA"/>
</dbReference>
<accession>M4RQG6</accession>
<gene>
    <name evidence="3" type="primary">hsdS</name>
    <name evidence="3" type="ORF">C427_3728</name>
</gene>
<protein>
    <submittedName>
        <fullName evidence="3">Type I restriction enzyme EcoAI specificity protein (S protein) (S.EcoAI)</fullName>
    </submittedName>
</protein>
<reference evidence="3 4" key="1">
    <citation type="journal article" date="2013" name="Genome Announc.">
        <title>Complete Genome Sequence of Glaciecola psychrophila Strain 170T.</title>
        <authorList>
            <person name="Yin J."/>
            <person name="Chen J."/>
            <person name="Liu G."/>
            <person name="Yu Y."/>
            <person name="Song L."/>
            <person name="Wang X."/>
            <person name="Qu X."/>
        </authorList>
    </citation>
    <scope>NUCLEOTIDE SEQUENCE [LARGE SCALE GENOMIC DNA]</scope>
    <source>
        <strain evidence="3 4">170</strain>
    </source>
</reference>
<dbReference type="REBASE" id="61750">
    <property type="entry name" value="S.Pps170ORF3729P"/>
</dbReference>
<dbReference type="SUPFAM" id="SSF116734">
    <property type="entry name" value="DNA methylase specificity domain"/>
    <property type="match status" value="1"/>
</dbReference>
<evidence type="ECO:0000256" key="2">
    <source>
        <dbReference type="ARBA" id="ARBA00023125"/>
    </source>
</evidence>
<keyword evidence="4" id="KW-1185">Reference proteome</keyword>
<keyword evidence="2" id="KW-0238">DNA-binding</keyword>
<dbReference type="PANTHER" id="PTHR43140">
    <property type="entry name" value="TYPE-1 RESTRICTION ENZYME ECOKI SPECIFICITY PROTEIN"/>
    <property type="match status" value="1"/>
</dbReference>
<dbReference type="GO" id="GO:0009307">
    <property type="term" value="P:DNA restriction-modification system"/>
    <property type="evidence" value="ECO:0007669"/>
    <property type="project" value="UniProtKB-KW"/>
</dbReference>
<name>M4RQG6_9ALTE</name>
<dbReference type="HOGENOM" id="CLU_1659118_0_0_6"/>
<keyword evidence="1" id="KW-0680">Restriction system</keyword>
<dbReference type="PANTHER" id="PTHR43140:SF1">
    <property type="entry name" value="TYPE I RESTRICTION ENZYME ECOKI SPECIFICITY SUBUNIT"/>
    <property type="match status" value="1"/>
</dbReference>